<organism evidence="1 2">
    <name type="scientific">Dreissena polymorpha</name>
    <name type="common">Zebra mussel</name>
    <name type="synonym">Mytilus polymorpha</name>
    <dbReference type="NCBI Taxonomy" id="45954"/>
    <lineage>
        <taxon>Eukaryota</taxon>
        <taxon>Metazoa</taxon>
        <taxon>Spiralia</taxon>
        <taxon>Lophotrochozoa</taxon>
        <taxon>Mollusca</taxon>
        <taxon>Bivalvia</taxon>
        <taxon>Autobranchia</taxon>
        <taxon>Heteroconchia</taxon>
        <taxon>Euheterodonta</taxon>
        <taxon>Imparidentia</taxon>
        <taxon>Neoheterodontei</taxon>
        <taxon>Myida</taxon>
        <taxon>Dreissenoidea</taxon>
        <taxon>Dreissenidae</taxon>
        <taxon>Dreissena</taxon>
    </lineage>
</organism>
<gene>
    <name evidence="1" type="ORF">DPMN_186867</name>
</gene>
<reference evidence="1" key="2">
    <citation type="submission" date="2020-11" db="EMBL/GenBank/DDBJ databases">
        <authorList>
            <person name="McCartney M.A."/>
            <person name="Auch B."/>
            <person name="Kono T."/>
            <person name="Mallez S."/>
            <person name="Becker A."/>
            <person name="Gohl D.M."/>
            <person name="Silverstein K.A.T."/>
            <person name="Koren S."/>
            <person name="Bechman K.B."/>
            <person name="Herman A."/>
            <person name="Abrahante J.E."/>
            <person name="Garbe J."/>
        </authorList>
    </citation>
    <scope>NUCLEOTIDE SEQUENCE</scope>
    <source>
        <strain evidence="1">Duluth1</strain>
        <tissue evidence="1">Whole animal</tissue>
    </source>
</reference>
<evidence type="ECO:0000313" key="2">
    <source>
        <dbReference type="Proteomes" id="UP000828390"/>
    </source>
</evidence>
<name>A0A9D4DP21_DREPO</name>
<accession>A0A9D4DP21</accession>
<dbReference type="Proteomes" id="UP000828390">
    <property type="component" value="Unassembled WGS sequence"/>
</dbReference>
<proteinExistence type="predicted"/>
<dbReference type="EMBL" id="JAIWYP010000010">
    <property type="protein sequence ID" value="KAH3752251.1"/>
    <property type="molecule type" value="Genomic_DNA"/>
</dbReference>
<keyword evidence="2" id="KW-1185">Reference proteome</keyword>
<reference evidence="1" key="1">
    <citation type="journal article" date="2019" name="bioRxiv">
        <title>The Genome of the Zebra Mussel, Dreissena polymorpha: A Resource for Invasive Species Research.</title>
        <authorList>
            <person name="McCartney M.A."/>
            <person name="Auch B."/>
            <person name="Kono T."/>
            <person name="Mallez S."/>
            <person name="Zhang Y."/>
            <person name="Obille A."/>
            <person name="Becker A."/>
            <person name="Abrahante J.E."/>
            <person name="Garbe J."/>
            <person name="Badalamenti J.P."/>
            <person name="Herman A."/>
            <person name="Mangelson H."/>
            <person name="Liachko I."/>
            <person name="Sullivan S."/>
            <person name="Sone E.D."/>
            <person name="Koren S."/>
            <person name="Silverstein K.A.T."/>
            <person name="Beckman K.B."/>
            <person name="Gohl D.M."/>
        </authorList>
    </citation>
    <scope>NUCLEOTIDE SEQUENCE</scope>
    <source>
        <strain evidence="1">Duluth1</strain>
        <tissue evidence="1">Whole animal</tissue>
    </source>
</reference>
<evidence type="ECO:0000313" key="1">
    <source>
        <dbReference type="EMBL" id="KAH3752251.1"/>
    </source>
</evidence>
<protein>
    <submittedName>
        <fullName evidence="1">Uncharacterized protein</fullName>
    </submittedName>
</protein>
<comment type="caution">
    <text evidence="1">The sequence shown here is derived from an EMBL/GenBank/DDBJ whole genome shotgun (WGS) entry which is preliminary data.</text>
</comment>
<dbReference type="AlphaFoldDB" id="A0A9D4DP21"/>
<sequence>MTIHYSQLINFPQAQHSNYRHYDPHPTCRHYDPQPNYRHCDPQPNYRHYDPSLSYKMQGSKRVTMGRVDLVRYATESANISCL</sequence>